<name>H6LJP0_ACEWD</name>
<dbReference type="KEGG" id="awo:Awo_c06450"/>
<dbReference type="Gene3D" id="1.10.150.130">
    <property type="match status" value="1"/>
</dbReference>
<dbReference type="PANTHER" id="PTHR30349">
    <property type="entry name" value="PHAGE INTEGRASE-RELATED"/>
    <property type="match status" value="1"/>
</dbReference>
<evidence type="ECO:0000256" key="1">
    <source>
        <dbReference type="ARBA" id="ARBA00003283"/>
    </source>
</evidence>
<keyword evidence="3" id="KW-0229">DNA integration</keyword>
<proteinExistence type="inferred from homology"/>
<protein>
    <submittedName>
        <fullName evidence="9">Tyrosine recombinase Xer</fullName>
    </submittedName>
</protein>
<evidence type="ECO:0000256" key="5">
    <source>
        <dbReference type="ARBA" id="ARBA00023172"/>
    </source>
</evidence>
<dbReference type="InterPro" id="IPR002104">
    <property type="entry name" value="Integrase_catalytic"/>
</dbReference>
<dbReference type="GO" id="GO:0006310">
    <property type="term" value="P:DNA recombination"/>
    <property type="evidence" value="ECO:0007669"/>
    <property type="project" value="UniProtKB-KW"/>
</dbReference>
<dbReference type="STRING" id="931626.Awo_c06450"/>
<dbReference type="InterPro" id="IPR004107">
    <property type="entry name" value="Integrase_SAM-like_N"/>
</dbReference>
<comment type="function">
    <text evidence="1">Site-specific tyrosine recombinase, which acts by catalyzing the cutting and rejoining of the recombining DNA molecules.</text>
</comment>
<dbReference type="InterPro" id="IPR013762">
    <property type="entry name" value="Integrase-like_cat_sf"/>
</dbReference>
<dbReference type="PROSITE" id="PS51900">
    <property type="entry name" value="CB"/>
    <property type="match status" value="1"/>
</dbReference>
<evidence type="ECO:0000313" key="10">
    <source>
        <dbReference type="Proteomes" id="UP000007177"/>
    </source>
</evidence>
<gene>
    <name evidence="9" type="primary">xer</name>
    <name evidence="9" type="ordered locus">Awo_c06450</name>
</gene>
<dbReference type="GO" id="GO:0015074">
    <property type="term" value="P:DNA integration"/>
    <property type="evidence" value="ECO:0007669"/>
    <property type="project" value="UniProtKB-KW"/>
</dbReference>
<dbReference type="GO" id="GO:0003677">
    <property type="term" value="F:DNA binding"/>
    <property type="evidence" value="ECO:0007669"/>
    <property type="project" value="UniProtKB-UniRule"/>
</dbReference>
<dbReference type="InterPro" id="IPR010998">
    <property type="entry name" value="Integrase_recombinase_N"/>
</dbReference>
<dbReference type="eggNOG" id="COG4974">
    <property type="taxonomic scope" value="Bacteria"/>
</dbReference>
<evidence type="ECO:0000259" key="8">
    <source>
        <dbReference type="PROSITE" id="PS51900"/>
    </source>
</evidence>
<keyword evidence="4 6" id="KW-0238">DNA-binding</keyword>
<evidence type="ECO:0000256" key="4">
    <source>
        <dbReference type="ARBA" id="ARBA00023125"/>
    </source>
</evidence>
<dbReference type="CDD" id="cd00798">
    <property type="entry name" value="INT_XerDC_C"/>
    <property type="match status" value="1"/>
</dbReference>
<feature type="domain" description="Core-binding (CB)" evidence="8">
    <location>
        <begin position="17"/>
        <end position="95"/>
    </location>
</feature>
<evidence type="ECO:0000259" key="7">
    <source>
        <dbReference type="PROSITE" id="PS51898"/>
    </source>
</evidence>
<accession>H6LJP0</accession>
<evidence type="ECO:0000256" key="6">
    <source>
        <dbReference type="PROSITE-ProRule" id="PRU01248"/>
    </source>
</evidence>
<evidence type="ECO:0000256" key="2">
    <source>
        <dbReference type="ARBA" id="ARBA00008857"/>
    </source>
</evidence>
<keyword evidence="10" id="KW-1185">Reference proteome</keyword>
<evidence type="ECO:0000256" key="3">
    <source>
        <dbReference type="ARBA" id="ARBA00022908"/>
    </source>
</evidence>
<dbReference type="PANTHER" id="PTHR30349:SF81">
    <property type="entry name" value="TYROSINE RECOMBINASE XERC"/>
    <property type="match status" value="1"/>
</dbReference>
<reference evidence="9 10" key="2">
    <citation type="journal article" date="2012" name="PLoS ONE">
        <title>An ancient pathway combining carbon dioxide fixation with the generation and utilization of a sodium ion gradient for ATP synthesis.</title>
        <authorList>
            <person name="Poehlein A."/>
            <person name="Schmidt S."/>
            <person name="Kaster A.K."/>
            <person name="Goenrich M."/>
            <person name="Vollmers J."/>
            <person name="Thurmer A."/>
            <person name="Bertsch J."/>
            <person name="Schuchmann K."/>
            <person name="Voigt B."/>
            <person name="Hecker M."/>
            <person name="Daniel R."/>
            <person name="Thauer R.K."/>
            <person name="Gottschalk G."/>
            <person name="Muller V."/>
        </authorList>
    </citation>
    <scope>NUCLEOTIDE SEQUENCE [LARGE SCALE GENOMIC DNA]</scope>
    <source>
        <strain evidence="10">ATCC 29683 / DSM 1030 / JCM 2381 / KCTC 1655 / WB1</strain>
    </source>
</reference>
<dbReference type="AlphaFoldDB" id="H6LJP0"/>
<dbReference type="EMBL" id="CP002987">
    <property type="protein sequence ID" value="AFA47441.1"/>
    <property type="molecule type" value="Genomic_DNA"/>
</dbReference>
<keyword evidence="5" id="KW-0233">DNA recombination</keyword>
<sequence>MFLETKLRRNIHMINLETMSALYLNYCRYQKNLNTKTLKAYGIDISQFLLFMSDTDGQLTKVNLSNYAIVLHKTYKPKTVKRKIASIKAFCGWLVYEDKIVDNPFTKLNLKFQEPFILPRTIPLDVIETLLQTAYQEINDDSKTAYQKSTCLRNIAVLELLFATGIRVSELCSLKSDDINFINGFVRIYGKGSKERIIPISNADVLSSVKNYMTAFLKNIDCSGYFFVNRKNCRLSEQSVRFMIAHYAKKANITTHITPHMFRHSFATLLLEEDVDIRYIQQILGHSSITTTQIYTHVSTKKQNDILSLKHPRNRVSIK</sequence>
<dbReference type="PROSITE" id="PS51898">
    <property type="entry name" value="TYR_RECOMBINASE"/>
    <property type="match status" value="1"/>
</dbReference>
<comment type="similarity">
    <text evidence="2">Belongs to the 'phage' integrase family.</text>
</comment>
<dbReference type="SUPFAM" id="SSF56349">
    <property type="entry name" value="DNA breaking-rejoining enzymes"/>
    <property type="match status" value="1"/>
</dbReference>
<dbReference type="InterPro" id="IPR011010">
    <property type="entry name" value="DNA_brk_join_enz"/>
</dbReference>
<dbReference type="HOGENOM" id="CLU_027562_9_0_9"/>
<evidence type="ECO:0000313" key="9">
    <source>
        <dbReference type="EMBL" id="AFA47441.1"/>
    </source>
</evidence>
<organism evidence="9 10">
    <name type="scientific">Acetobacterium woodii (strain ATCC 29683 / DSM 1030 / JCM 2381 / KCTC 1655 / WB1)</name>
    <dbReference type="NCBI Taxonomy" id="931626"/>
    <lineage>
        <taxon>Bacteria</taxon>
        <taxon>Bacillati</taxon>
        <taxon>Bacillota</taxon>
        <taxon>Clostridia</taxon>
        <taxon>Eubacteriales</taxon>
        <taxon>Eubacteriaceae</taxon>
        <taxon>Acetobacterium</taxon>
    </lineage>
</organism>
<reference evidence="10" key="1">
    <citation type="submission" date="2011-07" db="EMBL/GenBank/DDBJ databases">
        <title>Complete genome sequence of Acetobacterium woodii.</title>
        <authorList>
            <person name="Poehlein A."/>
            <person name="Schmidt S."/>
            <person name="Kaster A.-K."/>
            <person name="Goenrich M."/>
            <person name="Vollmers J."/>
            <person name="Thuermer A."/>
            <person name="Gottschalk G."/>
            <person name="Thauer R.K."/>
            <person name="Daniel R."/>
            <person name="Mueller V."/>
        </authorList>
    </citation>
    <scope>NUCLEOTIDE SEQUENCE [LARGE SCALE GENOMIC DNA]</scope>
    <source>
        <strain evidence="10">ATCC 29683 / DSM 1030 / JCM 2381 / KCTC 1655 / WB1</strain>
    </source>
</reference>
<dbReference type="Gene3D" id="1.10.443.10">
    <property type="entry name" value="Intergrase catalytic core"/>
    <property type="match status" value="1"/>
</dbReference>
<feature type="domain" description="Tyr recombinase" evidence="7">
    <location>
        <begin position="117"/>
        <end position="308"/>
    </location>
</feature>
<dbReference type="Pfam" id="PF00589">
    <property type="entry name" value="Phage_integrase"/>
    <property type="match status" value="1"/>
</dbReference>
<dbReference type="InterPro" id="IPR044068">
    <property type="entry name" value="CB"/>
</dbReference>
<dbReference type="InterPro" id="IPR050090">
    <property type="entry name" value="Tyrosine_recombinase_XerCD"/>
</dbReference>
<dbReference type="Pfam" id="PF02899">
    <property type="entry name" value="Phage_int_SAM_1"/>
    <property type="match status" value="1"/>
</dbReference>
<dbReference type="Proteomes" id="UP000007177">
    <property type="component" value="Chromosome"/>
</dbReference>